<protein>
    <submittedName>
        <fullName evidence="7">O-antigen/teichoic acid export membrane protein</fullName>
    </submittedName>
</protein>
<evidence type="ECO:0000313" key="7">
    <source>
        <dbReference type="EMBL" id="PRY88381.1"/>
    </source>
</evidence>
<feature type="transmembrane region" description="Helical" evidence="6">
    <location>
        <begin position="215"/>
        <end position="239"/>
    </location>
</feature>
<feature type="transmembrane region" description="Helical" evidence="6">
    <location>
        <begin position="330"/>
        <end position="352"/>
    </location>
</feature>
<sequence length="429" mass="47908">MRLASGSFWNAILNFFSKGFSFLGTIIIIRLIGREAFGEFGLLNTTISMFGMFTAFSISQTATKYIAQYRNSDKEKASRIIGISFLFSGLVGSLVFLVVVFFAKSLAIHSLGAPHLQSSLQLMALGVLFGSLNGVQNGIIYGLEAFKVNTYLGIFLGFVLTLIKVLLTYYFGFFGAVVGMTLEPVITYVITFKITKNLMFKEGLTVRFKGSLQEASILFTYSLPTILSGLLLIPTQWYVMTLLARENNGFFELAGYNASLQWFNVLIFVPYIVMAAFLPVFSDLIQQEKLSQVNRVVKNTVVLILGIFVPLSAVFLFFGDKIALIYGSEFGGVGYLLALSIIAMIPQSLLLIFSNLAAAMNHLWFSFSAQLTWSVVLLSFSYLWLGFGAEGLLYARLLAFSVQLLVFLMYYFWWRAKFKKNSGVNMIRL</sequence>
<keyword evidence="5 6" id="KW-0472">Membrane</keyword>
<feature type="transmembrane region" description="Helical" evidence="6">
    <location>
        <begin position="259"/>
        <end position="281"/>
    </location>
</feature>
<feature type="transmembrane region" description="Helical" evidence="6">
    <location>
        <begin position="173"/>
        <end position="194"/>
    </location>
</feature>
<feature type="transmembrane region" description="Helical" evidence="6">
    <location>
        <begin position="80"/>
        <end position="102"/>
    </location>
</feature>
<name>A0A2T0WNV3_9BACT</name>
<keyword evidence="8" id="KW-1185">Reference proteome</keyword>
<accession>A0A2T0WNV3</accession>
<feature type="transmembrane region" description="Helical" evidence="6">
    <location>
        <begin position="122"/>
        <end position="143"/>
    </location>
</feature>
<dbReference type="Pfam" id="PF01943">
    <property type="entry name" value="Polysacc_synt"/>
    <property type="match status" value="1"/>
</dbReference>
<reference evidence="7 8" key="1">
    <citation type="submission" date="2018-03" db="EMBL/GenBank/DDBJ databases">
        <title>Genomic Encyclopedia of Archaeal and Bacterial Type Strains, Phase II (KMG-II): from individual species to whole genera.</title>
        <authorList>
            <person name="Goeker M."/>
        </authorList>
    </citation>
    <scope>NUCLEOTIDE SEQUENCE [LARGE SCALE GENOMIC DNA]</scope>
    <source>
        <strain evidence="7 8">DSM 27929</strain>
    </source>
</reference>
<dbReference type="PANTHER" id="PTHR30250:SF11">
    <property type="entry name" value="O-ANTIGEN TRANSPORTER-RELATED"/>
    <property type="match status" value="1"/>
</dbReference>
<keyword evidence="2" id="KW-1003">Cell membrane</keyword>
<dbReference type="AlphaFoldDB" id="A0A2T0WNV3"/>
<feature type="transmembrane region" description="Helical" evidence="6">
    <location>
        <begin position="364"/>
        <end position="387"/>
    </location>
</feature>
<dbReference type="OrthoDB" id="1224790at2"/>
<dbReference type="InterPro" id="IPR002797">
    <property type="entry name" value="Polysacc_synth"/>
</dbReference>
<comment type="subcellular location">
    <subcellularLocation>
        <location evidence="1">Cell membrane</location>
        <topology evidence="1">Multi-pass membrane protein</topology>
    </subcellularLocation>
</comment>
<keyword evidence="4 6" id="KW-1133">Transmembrane helix</keyword>
<evidence type="ECO:0000256" key="3">
    <source>
        <dbReference type="ARBA" id="ARBA00022692"/>
    </source>
</evidence>
<feature type="transmembrane region" description="Helical" evidence="6">
    <location>
        <begin position="150"/>
        <end position="167"/>
    </location>
</feature>
<evidence type="ECO:0000256" key="4">
    <source>
        <dbReference type="ARBA" id="ARBA00022989"/>
    </source>
</evidence>
<evidence type="ECO:0000256" key="6">
    <source>
        <dbReference type="SAM" id="Phobius"/>
    </source>
</evidence>
<evidence type="ECO:0000256" key="2">
    <source>
        <dbReference type="ARBA" id="ARBA00022475"/>
    </source>
</evidence>
<feature type="transmembrane region" description="Helical" evidence="6">
    <location>
        <begin position="39"/>
        <end position="59"/>
    </location>
</feature>
<feature type="transmembrane region" description="Helical" evidence="6">
    <location>
        <begin position="393"/>
        <end position="413"/>
    </location>
</feature>
<dbReference type="Proteomes" id="UP000238157">
    <property type="component" value="Unassembled WGS sequence"/>
</dbReference>
<dbReference type="GO" id="GO:0005886">
    <property type="term" value="C:plasma membrane"/>
    <property type="evidence" value="ECO:0007669"/>
    <property type="project" value="UniProtKB-SubCell"/>
</dbReference>
<evidence type="ECO:0000313" key="8">
    <source>
        <dbReference type="Proteomes" id="UP000238157"/>
    </source>
</evidence>
<evidence type="ECO:0000256" key="1">
    <source>
        <dbReference type="ARBA" id="ARBA00004651"/>
    </source>
</evidence>
<evidence type="ECO:0000256" key="5">
    <source>
        <dbReference type="ARBA" id="ARBA00023136"/>
    </source>
</evidence>
<feature type="transmembrane region" description="Helical" evidence="6">
    <location>
        <begin position="301"/>
        <end position="318"/>
    </location>
</feature>
<comment type="caution">
    <text evidence="7">The sequence shown here is derived from an EMBL/GenBank/DDBJ whole genome shotgun (WGS) entry which is preliminary data.</text>
</comment>
<dbReference type="EMBL" id="PVTR01000004">
    <property type="protein sequence ID" value="PRY88381.1"/>
    <property type="molecule type" value="Genomic_DNA"/>
</dbReference>
<proteinExistence type="predicted"/>
<organism evidence="7 8">
    <name type="scientific">Mongoliibacter ruber</name>
    <dbReference type="NCBI Taxonomy" id="1750599"/>
    <lineage>
        <taxon>Bacteria</taxon>
        <taxon>Pseudomonadati</taxon>
        <taxon>Bacteroidota</taxon>
        <taxon>Cytophagia</taxon>
        <taxon>Cytophagales</taxon>
        <taxon>Cyclobacteriaceae</taxon>
        <taxon>Mongoliibacter</taxon>
    </lineage>
</organism>
<dbReference type="RefSeq" id="WP_146131380.1">
    <property type="nucleotide sequence ID" value="NZ_PVTR01000004.1"/>
</dbReference>
<gene>
    <name evidence="7" type="ORF">CLW00_10432</name>
</gene>
<dbReference type="PANTHER" id="PTHR30250">
    <property type="entry name" value="PST FAMILY PREDICTED COLANIC ACID TRANSPORTER"/>
    <property type="match status" value="1"/>
</dbReference>
<dbReference type="InterPro" id="IPR050833">
    <property type="entry name" value="Poly_Biosynth_Transport"/>
</dbReference>
<keyword evidence="3 6" id="KW-0812">Transmembrane</keyword>
<feature type="transmembrane region" description="Helical" evidence="6">
    <location>
        <begin position="12"/>
        <end position="33"/>
    </location>
</feature>